<dbReference type="Gene3D" id="3.20.20.140">
    <property type="entry name" value="Metal-dependent hydrolases"/>
    <property type="match status" value="1"/>
</dbReference>
<protein>
    <recommendedName>
        <fullName evidence="5">Amidohydrolase-related domain-containing protein</fullName>
    </recommendedName>
</protein>
<dbReference type="Proteomes" id="UP000807306">
    <property type="component" value="Unassembled WGS sequence"/>
</dbReference>
<dbReference type="EMBL" id="MU157826">
    <property type="protein sequence ID" value="KAF9534251.1"/>
    <property type="molecule type" value="Genomic_DNA"/>
</dbReference>
<dbReference type="GO" id="GO:0019748">
    <property type="term" value="P:secondary metabolic process"/>
    <property type="evidence" value="ECO:0007669"/>
    <property type="project" value="TreeGrafter"/>
</dbReference>
<dbReference type="Pfam" id="PF04909">
    <property type="entry name" value="Amidohydro_2"/>
    <property type="match status" value="1"/>
</dbReference>
<dbReference type="PANTHER" id="PTHR21240:SF28">
    <property type="entry name" value="ISO-OROTATE DECARBOXYLASE (EUROFUNG)"/>
    <property type="match status" value="1"/>
</dbReference>
<feature type="domain" description="Amidohydrolase-related" evidence="5">
    <location>
        <begin position="41"/>
        <end position="353"/>
    </location>
</feature>
<keyword evidence="2 3" id="KW-0456">Lyase</keyword>
<evidence type="ECO:0000256" key="4">
    <source>
        <dbReference type="SAM" id="MobiDB-lite"/>
    </source>
</evidence>
<evidence type="ECO:0000256" key="1">
    <source>
        <dbReference type="ARBA" id="ARBA00022793"/>
    </source>
</evidence>
<gene>
    <name evidence="6" type="ORF">CPB83DRAFT_756586</name>
</gene>
<keyword evidence="7" id="KW-1185">Reference proteome</keyword>
<comment type="caution">
    <text evidence="6">The sequence shown here is derived from an EMBL/GenBank/DDBJ whole genome shotgun (WGS) entry which is preliminary data.</text>
</comment>
<organism evidence="6 7">
    <name type="scientific">Crepidotus variabilis</name>
    <dbReference type="NCBI Taxonomy" id="179855"/>
    <lineage>
        <taxon>Eukaryota</taxon>
        <taxon>Fungi</taxon>
        <taxon>Dikarya</taxon>
        <taxon>Basidiomycota</taxon>
        <taxon>Agaricomycotina</taxon>
        <taxon>Agaricomycetes</taxon>
        <taxon>Agaricomycetidae</taxon>
        <taxon>Agaricales</taxon>
        <taxon>Agaricineae</taxon>
        <taxon>Crepidotaceae</taxon>
        <taxon>Crepidotus</taxon>
    </lineage>
</organism>
<feature type="compositionally biased region" description="Basic and acidic residues" evidence="4">
    <location>
        <begin position="368"/>
        <end position="378"/>
    </location>
</feature>
<dbReference type="OrthoDB" id="2832284at2759"/>
<evidence type="ECO:0000256" key="3">
    <source>
        <dbReference type="RuleBase" id="RU366045"/>
    </source>
</evidence>
<dbReference type="AlphaFoldDB" id="A0A9P6EQK4"/>
<comment type="similarity">
    <text evidence="3">Belongs to the metallo-dependent hydrolases superfamily.</text>
</comment>
<feature type="compositionally biased region" description="Low complexity" evidence="4">
    <location>
        <begin position="10"/>
        <end position="26"/>
    </location>
</feature>
<dbReference type="SUPFAM" id="SSF51556">
    <property type="entry name" value="Metallo-dependent hydrolases"/>
    <property type="match status" value="1"/>
</dbReference>
<evidence type="ECO:0000313" key="7">
    <source>
        <dbReference type="Proteomes" id="UP000807306"/>
    </source>
</evidence>
<evidence type="ECO:0000313" key="6">
    <source>
        <dbReference type="EMBL" id="KAF9534251.1"/>
    </source>
</evidence>
<sequence length="378" mass="42189">MKLISDRKSNSNTPLTTKPSPKLSPSLSPAAILAHSSIKRIDVHHHYFPSDLKKSKANSKIGWKTPEGNLPWSPSTSLAAMDAMSIDLSILSFPPIPSGSIGKIDRASARSRNEYAAQICRDHLFPVPRFGFFATLPFLDDVEGCLEEIRYTFDQLGAFGVSIASCYGEGKSAKYVGHETYLPIWAELNRRKAVVFLHGAQVPSSTPYPHEFLGIPVTESPNETLKAAAHLVVTQNRRIYPNVKIILAHLGGTTPFLACRVAVLSNHMGCALTPEEILEDFKTFYYETALSAYETNLLAIDSFVEHDHVLFGTDFPAVSRDMSNWYTNNLEMHYANDKIKLQRIMRDNAVKLFTETTNNPLSEEDTPEKEQKGDHDNY</sequence>
<dbReference type="GO" id="GO:0005737">
    <property type="term" value="C:cytoplasm"/>
    <property type="evidence" value="ECO:0007669"/>
    <property type="project" value="TreeGrafter"/>
</dbReference>
<dbReference type="InterPro" id="IPR032465">
    <property type="entry name" value="ACMSD"/>
</dbReference>
<accession>A0A9P6EQK4</accession>
<dbReference type="InterPro" id="IPR032466">
    <property type="entry name" value="Metal_Hydrolase"/>
</dbReference>
<feature type="region of interest" description="Disordered" evidence="4">
    <location>
        <begin position="1"/>
        <end position="26"/>
    </location>
</feature>
<keyword evidence="1 3" id="KW-0210">Decarboxylase</keyword>
<reference evidence="6" key="1">
    <citation type="submission" date="2020-11" db="EMBL/GenBank/DDBJ databases">
        <authorList>
            <consortium name="DOE Joint Genome Institute"/>
            <person name="Ahrendt S."/>
            <person name="Riley R."/>
            <person name="Andreopoulos W."/>
            <person name="Labutti K."/>
            <person name="Pangilinan J."/>
            <person name="Ruiz-Duenas F.J."/>
            <person name="Barrasa J.M."/>
            <person name="Sanchez-Garcia M."/>
            <person name="Camarero S."/>
            <person name="Miyauchi S."/>
            <person name="Serrano A."/>
            <person name="Linde D."/>
            <person name="Babiker R."/>
            <person name="Drula E."/>
            <person name="Ayuso-Fernandez I."/>
            <person name="Pacheco R."/>
            <person name="Padilla G."/>
            <person name="Ferreira P."/>
            <person name="Barriuso J."/>
            <person name="Kellner H."/>
            <person name="Castanera R."/>
            <person name="Alfaro M."/>
            <person name="Ramirez L."/>
            <person name="Pisabarro A.G."/>
            <person name="Kuo A."/>
            <person name="Tritt A."/>
            <person name="Lipzen A."/>
            <person name="He G."/>
            <person name="Yan M."/>
            <person name="Ng V."/>
            <person name="Cullen D."/>
            <person name="Martin F."/>
            <person name="Rosso M.-N."/>
            <person name="Henrissat B."/>
            <person name="Hibbett D."/>
            <person name="Martinez A.T."/>
            <person name="Grigoriev I.V."/>
        </authorList>
    </citation>
    <scope>NUCLEOTIDE SEQUENCE</scope>
    <source>
        <strain evidence="6">CBS 506.95</strain>
    </source>
</reference>
<dbReference type="GO" id="GO:0016787">
    <property type="term" value="F:hydrolase activity"/>
    <property type="evidence" value="ECO:0007669"/>
    <property type="project" value="InterPro"/>
</dbReference>
<dbReference type="InterPro" id="IPR006680">
    <property type="entry name" value="Amidohydro-rel"/>
</dbReference>
<dbReference type="GO" id="GO:0016831">
    <property type="term" value="F:carboxy-lyase activity"/>
    <property type="evidence" value="ECO:0007669"/>
    <property type="project" value="UniProtKB-KW"/>
</dbReference>
<name>A0A9P6EQK4_9AGAR</name>
<dbReference type="PANTHER" id="PTHR21240">
    <property type="entry name" value="2-AMINO-3-CARBOXYLMUCONATE-6-SEMIALDEHYDE DECARBOXYLASE"/>
    <property type="match status" value="1"/>
</dbReference>
<evidence type="ECO:0000256" key="2">
    <source>
        <dbReference type="ARBA" id="ARBA00023239"/>
    </source>
</evidence>
<feature type="region of interest" description="Disordered" evidence="4">
    <location>
        <begin position="355"/>
        <end position="378"/>
    </location>
</feature>
<evidence type="ECO:0000259" key="5">
    <source>
        <dbReference type="Pfam" id="PF04909"/>
    </source>
</evidence>
<proteinExistence type="inferred from homology"/>